<evidence type="ECO:0000313" key="3">
    <source>
        <dbReference type="EMBL" id="MDK2563164.1"/>
    </source>
</evidence>
<evidence type="ECO:0000313" key="4">
    <source>
        <dbReference type="Proteomes" id="UP001301012"/>
    </source>
</evidence>
<name>A0ABT7E8A8_9FIRM</name>
<keyword evidence="2" id="KW-1133">Transmembrane helix</keyword>
<feature type="transmembrane region" description="Helical" evidence="2">
    <location>
        <begin position="34"/>
        <end position="55"/>
    </location>
</feature>
<evidence type="ECO:0000256" key="1">
    <source>
        <dbReference type="SAM" id="MobiDB-lite"/>
    </source>
</evidence>
<dbReference type="InterPro" id="IPR014245">
    <property type="entry name" value="Spore_III_AF"/>
</dbReference>
<gene>
    <name evidence="3" type="ORF">QOZ84_06360</name>
</gene>
<accession>A0ABT7E8A8</accession>
<dbReference type="RefSeq" id="WP_284132122.1">
    <property type="nucleotide sequence ID" value="NZ_JASKYM010000002.1"/>
</dbReference>
<organism evidence="3 4">
    <name type="scientific">Romboutsia sedimentorum</name>
    <dbReference type="NCBI Taxonomy" id="1368474"/>
    <lineage>
        <taxon>Bacteria</taxon>
        <taxon>Bacillati</taxon>
        <taxon>Bacillota</taxon>
        <taxon>Clostridia</taxon>
        <taxon>Peptostreptococcales</taxon>
        <taxon>Peptostreptococcaceae</taxon>
        <taxon>Romboutsia</taxon>
    </lineage>
</organism>
<dbReference type="Proteomes" id="UP001301012">
    <property type="component" value="Unassembled WGS sequence"/>
</dbReference>
<reference evidence="3 4" key="1">
    <citation type="submission" date="2023-05" db="EMBL/GenBank/DDBJ databases">
        <title>Rombocin, a short stable natural nisin variant, displays selective antimicrobial activity against Listeria monocytogenes and employs dual mode of action to kill target bacterial strains.</title>
        <authorList>
            <person name="Wambui J."/>
            <person name="Stephan R."/>
            <person name="Kuipers O.P."/>
        </authorList>
    </citation>
    <scope>NUCLEOTIDE SEQUENCE [LARGE SCALE GENOMIC DNA]</scope>
    <source>
        <strain evidence="3 4">RC002</strain>
    </source>
</reference>
<keyword evidence="2" id="KW-0812">Transmembrane</keyword>
<evidence type="ECO:0000256" key="2">
    <source>
        <dbReference type="SAM" id="Phobius"/>
    </source>
</evidence>
<sequence>MLDNIKIWIVTILVGAFIVNIVDMILPSSKMKPYVNLVLNFIFVFIVLTPIISLFSKDMSLEDTILKSMGKYNKEYVDSTNALADKTGCNSLTKGYENGLQEVLKLKLDEYGYKLEDIEFDGSEIGNIKVKEKNSNKDKKEDIQSKEKENIKPAFKENKEKEYELDLNENKLKEDLVKILDVSIETVEID</sequence>
<comment type="caution">
    <text evidence="3">The sequence shown here is derived from an EMBL/GenBank/DDBJ whole genome shotgun (WGS) entry which is preliminary data.</text>
</comment>
<feature type="region of interest" description="Disordered" evidence="1">
    <location>
        <begin position="136"/>
        <end position="155"/>
    </location>
</feature>
<keyword evidence="4" id="KW-1185">Reference proteome</keyword>
<protein>
    <submittedName>
        <fullName evidence="3">Stage III sporulation protein AF</fullName>
    </submittedName>
</protein>
<dbReference type="Pfam" id="PF09581">
    <property type="entry name" value="Spore_III_AF"/>
    <property type="match status" value="1"/>
</dbReference>
<feature type="transmembrane region" description="Helical" evidence="2">
    <location>
        <begin position="7"/>
        <end position="28"/>
    </location>
</feature>
<keyword evidence="2" id="KW-0472">Membrane</keyword>
<proteinExistence type="predicted"/>
<dbReference type="EMBL" id="JASKYM010000002">
    <property type="protein sequence ID" value="MDK2563164.1"/>
    <property type="molecule type" value="Genomic_DNA"/>
</dbReference>